<dbReference type="Pfam" id="PF01263">
    <property type="entry name" value="Aldose_epim"/>
    <property type="match status" value="1"/>
</dbReference>
<dbReference type="GO" id="GO:0006006">
    <property type="term" value="P:glucose metabolic process"/>
    <property type="evidence" value="ECO:0007669"/>
    <property type="project" value="TreeGrafter"/>
</dbReference>
<evidence type="ECO:0000256" key="7">
    <source>
        <dbReference type="PIRSR" id="PIRSR005096-2"/>
    </source>
</evidence>
<proteinExistence type="inferred from homology"/>
<dbReference type="InterPro" id="IPR014718">
    <property type="entry name" value="GH-type_carb-bd"/>
</dbReference>
<evidence type="ECO:0000256" key="3">
    <source>
        <dbReference type="ARBA" id="ARBA00023235"/>
    </source>
</evidence>
<dbReference type="Gene3D" id="2.70.98.10">
    <property type="match status" value="1"/>
</dbReference>
<protein>
    <recommendedName>
        <fullName evidence="5">Aldose 1-epimerase</fullName>
        <ecNumber evidence="5">5.1.3.3</ecNumber>
    </recommendedName>
</protein>
<reference evidence="9 10" key="1">
    <citation type="submission" date="2016-10" db="EMBL/GenBank/DDBJ databases">
        <authorList>
            <person name="de Groot N.N."/>
        </authorList>
    </citation>
    <scope>NUCLEOTIDE SEQUENCE [LARGE SCALE GENOMIC DNA]</scope>
    <source>
        <strain evidence="9 10">DSM 16859</strain>
    </source>
</reference>
<dbReference type="InterPro" id="IPR011013">
    <property type="entry name" value="Gal_mutarotase_sf_dom"/>
</dbReference>
<evidence type="ECO:0000313" key="10">
    <source>
        <dbReference type="Proteomes" id="UP000198815"/>
    </source>
</evidence>
<dbReference type="InterPro" id="IPR047215">
    <property type="entry name" value="Galactose_mutarotase-like"/>
</dbReference>
<feature type="active site" description="Proton acceptor" evidence="6">
    <location>
        <position position="332"/>
    </location>
</feature>
<feature type="binding site" evidence="7">
    <location>
        <position position="269"/>
    </location>
    <ligand>
        <name>beta-D-galactose</name>
        <dbReference type="ChEBI" id="CHEBI:27667"/>
    </ligand>
</feature>
<sequence length="368" mass="39003">MVNSVGTTDEAADSAATRLADCAPGDSLAFGRLDDGTPVTLRAIGVPGGPVARLLDFGATVQGLRVPFADGVDEVVLGLGDARAYEHGEGYLGAVVGRYANRIAGARFTLDGKEYRLDANEGSTTLHGGASGFSHRMWAVAEHDPHHVLFTLVSPDGEGGFPGELKVRARYTALADGLALELSATTDTTTIVGLTSHSYLQLSSDVLNRCDDLLVQIPASRYLPIDAESIPVDGFASVGGTPFDFREPALIGTRIRADDEQIGLAGGIDHSFDVDGEGLRLMLRADNPRVGRRLEVWSDQPGVQVYTSNYLTGALVDQAGRRLRQGAGLAVEPQIHPDTPNRPQLGSARLEAGHTWTSQIEWHASSLG</sequence>
<evidence type="ECO:0000256" key="5">
    <source>
        <dbReference type="PIRNR" id="PIRNR005096"/>
    </source>
</evidence>
<dbReference type="EMBL" id="FOGZ01000019">
    <property type="protein sequence ID" value="SER93227.1"/>
    <property type="molecule type" value="Genomic_DNA"/>
</dbReference>
<dbReference type="CDD" id="cd09019">
    <property type="entry name" value="galactose_mutarotase_like"/>
    <property type="match status" value="1"/>
</dbReference>
<dbReference type="GO" id="GO:0004034">
    <property type="term" value="F:aldose 1-epimerase activity"/>
    <property type="evidence" value="ECO:0007669"/>
    <property type="project" value="UniProtKB-EC"/>
</dbReference>
<comment type="pathway">
    <text evidence="1 5">Carbohydrate metabolism; hexose metabolism.</text>
</comment>
<dbReference type="EC" id="5.1.3.3" evidence="5"/>
<dbReference type="STRING" id="64702.SAMN05443377_11955"/>
<evidence type="ECO:0000256" key="6">
    <source>
        <dbReference type="PIRSR" id="PIRSR005096-1"/>
    </source>
</evidence>
<dbReference type="InterPro" id="IPR015443">
    <property type="entry name" value="Aldose_1-epimerase"/>
</dbReference>
<dbReference type="NCBIfam" id="NF008277">
    <property type="entry name" value="PRK11055.1"/>
    <property type="match status" value="1"/>
</dbReference>
<gene>
    <name evidence="9" type="ORF">SAMN05443377_11955</name>
</gene>
<comment type="similarity">
    <text evidence="2 5">Belongs to the aldose epimerase family.</text>
</comment>
<dbReference type="GO" id="GO:0030246">
    <property type="term" value="F:carbohydrate binding"/>
    <property type="evidence" value="ECO:0007669"/>
    <property type="project" value="InterPro"/>
</dbReference>
<comment type="catalytic activity">
    <reaction evidence="5">
        <text>alpha-D-glucose = beta-D-glucose</text>
        <dbReference type="Rhea" id="RHEA:10264"/>
        <dbReference type="ChEBI" id="CHEBI:15903"/>
        <dbReference type="ChEBI" id="CHEBI:17925"/>
        <dbReference type="EC" id="5.1.3.3"/>
    </reaction>
</comment>
<feature type="binding site" evidence="8">
    <location>
        <begin position="101"/>
        <end position="102"/>
    </location>
    <ligand>
        <name>beta-D-galactose</name>
        <dbReference type="ChEBI" id="CHEBI:27667"/>
    </ligand>
</feature>
<accession>A0A1H9T806</accession>
<evidence type="ECO:0000313" key="9">
    <source>
        <dbReference type="EMBL" id="SER93227.1"/>
    </source>
</evidence>
<feature type="active site" description="Proton donor" evidence="6">
    <location>
        <position position="197"/>
    </location>
</feature>
<dbReference type="AlphaFoldDB" id="A0A1H9T806"/>
<keyword evidence="10" id="KW-1185">Reference proteome</keyword>
<dbReference type="UniPathway" id="UPA00242"/>
<evidence type="ECO:0000256" key="8">
    <source>
        <dbReference type="PIRSR" id="PIRSR005096-3"/>
    </source>
</evidence>
<evidence type="ECO:0000256" key="4">
    <source>
        <dbReference type="ARBA" id="ARBA00023277"/>
    </source>
</evidence>
<name>A0A1H9T806_9ACTN</name>
<dbReference type="InterPro" id="IPR008183">
    <property type="entry name" value="Aldose_1/G6P_1-epimerase"/>
</dbReference>
<dbReference type="PANTHER" id="PTHR10091:SF0">
    <property type="entry name" value="GALACTOSE MUTAROTASE"/>
    <property type="match status" value="1"/>
</dbReference>
<dbReference type="PANTHER" id="PTHR10091">
    <property type="entry name" value="ALDOSE-1-EPIMERASE"/>
    <property type="match status" value="1"/>
</dbReference>
<feature type="binding site" evidence="8">
    <location>
        <begin position="197"/>
        <end position="199"/>
    </location>
    <ligand>
        <name>beta-D-galactose</name>
        <dbReference type="ChEBI" id="CHEBI:27667"/>
    </ligand>
</feature>
<keyword evidence="3 5" id="KW-0413">Isomerase</keyword>
<organism evidence="9 10">
    <name type="scientific">Propionibacterium cyclohexanicum</name>
    <dbReference type="NCBI Taxonomy" id="64702"/>
    <lineage>
        <taxon>Bacteria</taxon>
        <taxon>Bacillati</taxon>
        <taxon>Actinomycetota</taxon>
        <taxon>Actinomycetes</taxon>
        <taxon>Propionibacteriales</taxon>
        <taxon>Propionibacteriaceae</taxon>
        <taxon>Propionibacterium</taxon>
    </lineage>
</organism>
<dbReference type="Proteomes" id="UP000198815">
    <property type="component" value="Unassembled WGS sequence"/>
</dbReference>
<dbReference type="GO" id="GO:0005737">
    <property type="term" value="C:cytoplasm"/>
    <property type="evidence" value="ECO:0007669"/>
    <property type="project" value="TreeGrafter"/>
</dbReference>
<dbReference type="PIRSF" id="PIRSF005096">
    <property type="entry name" value="GALM"/>
    <property type="match status" value="1"/>
</dbReference>
<keyword evidence="4 5" id="KW-0119">Carbohydrate metabolism</keyword>
<evidence type="ECO:0000256" key="1">
    <source>
        <dbReference type="ARBA" id="ARBA00005028"/>
    </source>
</evidence>
<dbReference type="GO" id="GO:0033499">
    <property type="term" value="P:galactose catabolic process via UDP-galactose, Leloir pathway"/>
    <property type="evidence" value="ECO:0007669"/>
    <property type="project" value="TreeGrafter"/>
</dbReference>
<dbReference type="SUPFAM" id="SSF74650">
    <property type="entry name" value="Galactose mutarotase-like"/>
    <property type="match status" value="1"/>
</dbReference>
<evidence type="ECO:0000256" key="2">
    <source>
        <dbReference type="ARBA" id="ARBA00006206"/>
    </source>
</evidence>